<name>A0A1C9C545_HAV01</name>
<proteinExistence type="predicted"/>
<dbReference type="OrthoDB" id="1996at10239"/>
<dbReference type="EMBL" id="KX008963">
    <property type="protein sequence ID" value="AOM63404.1"/>
    <property type="molecule type" value="Genomic_DNA"/>
</dbReference>
<dbReference type="KEGG" id="vg:37618454"/>
<gene>
    <name evidence="2" type="primary">HaV53_ORF73</name>
</gene>
<dbReference type="GeneID" id="37618454"/>
<dbReference type="CDD" id="cd06532">
    <property type="entry name" value="Glyco_transf_25"/>
    <property type="match status" value="1"/>
</dbReference>
<dbReference type="InterPro" id="IPR002654">
    <property type="entry name" value="Glyco_trans_25"/>
</dbReference>
<organism evidence="2 3">
    <name type="scientific">Heterosigma akashiwo virus 01</name>
    <name type="common">HaV01</name>
    <dbReference type="NCBI Taxonomy" id="97195"/>
    <lineage>
        <taxon>Viruses</taxon>
        <taxon>Varidnaviria</taxon>
        <taxon>Bamfordvirae</taxon>
        <taxon>Nucleocytoviricota</taxon>
        <taxon>Megaviricetes</taxon>
        <taxon>Algavirales</taxon>
        <taxon>Phycodnaviridae</taxon>
        <taxon>Raphidovirus</taxon>
        <taxon>Raphidovirus japonicum</taxon>
    </lineage>
</organism>
<organismHost>
    <name type="scientific">Heterosigma akashiwo</name>
    <name type="common">Chromophytic alga</name>
    <name type="synonym">Heterosigma carterae</name>
    <dbReference type="NCBI Taxonomy" id="2829"/>
</organismHost>
<protein>
    <recommendedName>
        <fullName evidence="1">Glycosyl transferase family 25 domain-containing protein</fullName>
    </recommendedName>
</protein>
<evidence type="ECO:0000259" key="1">
    <source>
        <dbReference type="Pfam" id="PF01755"/>
    </source>
</evidence>
<reference evidence="2 3" key="1">
    <citation type="submission" date="2016-03" db="EMBL/GenBank/DDBJ databases">
        <title>Genome sequences of a Phycodnavirus, Heterosigma akashiwo virus strain 53.</title>
        <authorList>
            <person name="Ueki S."/>
            <person name="Ogura Y."/>
            <person name="Hayashi T."/>
        </authorList>
    </citation>
    <scope>NUCLEOTIDE SEQUENCE [LARGE SCALE GENOMIC DNA]</scope>
    <source>
        <strain evidence="2">HaV53</strain>
    </source>
</reference>
<accession>A0A1C9C545</accession>
<dbReference type="RefSeq" id="YP_009507470.1">
    <property type="nucleotide sequence ID" value="NC_038553.1"/>
</dbReference>
<dbReference type="Proteomes" id="UP000232488">
    <property type="component" value="Segment"/>
</dbReference>
<keyword evidence="3" id="KW-1185">Reference proteome</keyword>
<evidence type="ECO:0000313" key="2">
    <source>
        <dbReference type="EMBL" id="AOM63404.1"/>
    </source>
</evidence>
<dbReference type="Pfam" id="PF01755">
    <property type="entry name" value="Glyco_transf_25"/>
    <property type="match status" value="1"/>
</dbReference>
<sequence>MKKNLEAYVINLKKRPDRLENALSVLNDVDGLDFNVNVVEAFERSNLPFFNNDKLSNAQKGCFRSHIECWKSIIASEKTDDDTMFFVFEDDICEDKQRTKDEWENVFNLLEHENADLINLCIHIKGSEEVVNDFNDYPLSSNLRNTIRKSQNKHIFYKNKSTMFGLCSYILTKKCAKKILEYIYMHEIPINCPVDVFIFEIRYMLNIYLSNKNFFFQNSEFGSDI</sequence>
<evidence type="ECO:0000313" key="3">
    <source>
        <dbReference type="Proteomes" id="UP000232488"/>
    </source>
</evidence>
<feature type="domain" description="Glycosyl transferase family 25" evidence="1">
    <location>
        <begin position="6"/>
        <end position="197"/>
    </location>
</feature>